<feature type="transmembrane region" description="Helical" evidence="1">
    <location>
        <begin position="20"/>
        <end position="43"/>
    </location>
</feature>
<proteinExistence type="predicted"/>
<keyword evidence="1" id="KW-1133">Transmembrane helix</keyword>
<feature type="transmembrane region" description="Helical" evidence="1">
    <location>
        <begin position="52"/>
        <end position="72"/>
    </location>
</feature>
<evidence type="ECO:0000313" key="3">
    <source>
        <dbReference type="Proteomes" id="UP000266673"/>
    </source>
</evidence>
<dbReference type="AlphaFoldDB" id="A0A397TU96"/>
<name>A0A397TU96_9GLOM</name>
<keyword evidence="3" id="KW-1185">Reference proteome</keyword>
<keyword evidence="1" id="KW-0812">Transmembrane</keyword>
<evidence type="ECO:0000256" key="1">
    <source>
        <dbReference type="SAM" id="Phobius"/>
    </source>
</evidence>
<protein>
    <submittedName>
        <fullName evidence="2">Uncharacterized protein</fullName>
    </submittedName>
</protein>
<reference evidence="2 3" key="1">
    <citation type="submission" date="2018-06" db="EMBL/GenBank/DDBJ databases">
        <title>Comparative genomics reveals the genomic features of Rhizophagus irregularis, R. cerebriforme, R. diaphanum and Gigaspora rosea, and their symbiotic lifestyle signature.</title>
        <authorList>
            <person name="Morin E."/>
            <person name="San Clemente H."/>
            <person name="Chen E.C.H."/>
            <person name="De La Providencia I."/>
            <person name="Hainaut M."/>
            <person name="Kuo A."/>
            <person name="Kohler A."/>
            <person name="Murat C."/>
            <person name="Tang N."/>
            <person name="Roy S."/>
            <person name="Loubradou J."/>
            <person name="Henrissat B."/>
            <person name="Grigoriev I.V."/>
            <person name="Corradi N."/>
            <person name="Roux C."/>
            <person name="Martin F.M."/>
        </authorList>
    </citation>
    <scope>NUCLEOTIDE SEQUENCE [LARGE SCALE GENOMIC DNA]</scope>
    <source>
        <strain evidence="2 3">DAOM 194757</strain>
    </source>
</reference>
<gene>
    <name evidence="2" type="ORF">C2G38_2128633</name>
</gene>
<dbReference type="EMBL" id="QKWP01003398">
    <property type="protein sequence ID" value="RIB01001.1"/>
    <property type="molecule type" value="Genomic_DNA"/>
</dbReference>
<keyword evidence="1" id="KW-0472">Membrane</keyword>
<organism evidence="2 3">
    <name type="scientific">Gigaspora rosea</name>
    <dbReference type="NCBI Taxonomy" id="44941"/>
    <lineage>
        <taxon>Eukaryota</taxon>
        <taxon>Fungi</taxon>
        <taxon>Fungi incertae sedis</taxon>
        <taxon>Mucoromycota</taxon>
        <taxon>Glomeromycotina</taxon>
        <taxon>Glomeromycetes</taxon>
        <taxon>Diversisporales</taxon>
        <taxon>Gigasporaceae</taxon>
        <taxon>Gigaspora</taxon>
    </lineage>
</organism>
<comment type="caution">
    <text evidence="2">The sequence shown here is derived from an EMBL/GenBank/DDBJ whole genome shotgun (WGS) entry which is preliminary data.</text>
</comment>
<evidence type="ECO:0000313" key="2">
    <source>
        <dbReference type="EMBL" id="RIB01001.1"/>
    </source>
</evidence>
<accession>A0A397TU96</accession>
<dbReference type="Proteomes" id="UP000266673">
    <property type="component" value="Unassembled WGS sequence"/>
</dbReference>
<sequence length="89" mass="10462">MYFTFYSILYNNLPRMPLAYFYLISFKSVIQFLQNLFLGYLYYHTLYSVSQVLLHSSHCLLVVFFIFSSYLAPSSSFCASWHSSSIVHS</sequence>